<accession>A0A366E7L5</accession>
<evidence type="ECO:0000256" key="1">
    <source>
        <dbReference type="SAM" id="Phobius"/>
    </source>
</evidence>
<feature type="transmembrane region" description="Helical" evidence="1">
    <location>
        <begin position="7"/>
        <end position="25"/>
    </location>
</feature>
<sequence>MSIGKQLLLGLSIYAVSAIIIQGILSYFDPSLNETLRIAITSSPILISIVLTQLLINRIKTKRDE</sequence>
<dbReference type="OrthoDB" id="9905742at2"/>
<dbReference type="EMBL" id="QNRJ01000038">
    <property type="protein sequence ID" value="RBO98361.1"/>
    <property type="molecule type" value="Genomic_DNA"/>
</dbReference>
<dbReference type="RefSeq" id="WP_113971566.1">
    <property type="nucleotide sequence ID" value="NZ_QNRJ01000038.1"/>
</dbReference>
<organism evidence="2 3">
    <name type="scientific">Rossellomorea aquimaris</name>
    <dbReference type="NCBI Taxonomy" id="189382"/>
    <lineage>
        <taxon>Bacteria</taxon>
        <taxon>Bacillati</taxon>
        <taxon>Bacillota</taxon>
        <taxon>Bacilli</taxon>
        <taxon>Bacillales</taxon>
        <taxon>Bacillaceae</taxon>
        <taxon>Rossellomorea</taxon>
    </lineage>
</organism>
<reference evidence="2 3" key="1">
    <citation type="submission" date="2018-06" db="EMBL/GenBank/DDBJ databases">
        <title>Freshwater and sediment microbial communities from various areas in North America, analyzing microbe dynamics in response to fracking.</title>
        <authorList>
            <person name="Lamendella R."/>
        </authorList>
    </citation>
    <scope>NUCLEOTIDE SEQUENCE [LARGE SCALE GENOMIC DNA]</scope>
    <source>
        <strain evidence="2 3">97B</strain>
    </source>
</reference>
<comment type="caution">
    <text evidence="2">The sequence shown here is derived from an EMBL/GenBank/DDBJ whole genome shotgun (WGS) entry which is preliminary data.</text>
</comment>
<feature type="transmembrane region" description="Helical" evidence="1">
    <location>
        <begin position="37"/>
        <end position="56"/>
    </location>
</feature>
<gene>
    <name evidence="2" type="ORF">DET59_1381</name>
</gene>
<dbReference type="AlphaFoldDB" id="A0A366E7L5"/>
<name>A0A366E7L5_9BACI</name>
<keyword evidence="1" id="KW-0472">Membrane</keyword>
<evidence type="ECO:0000313" key="3">
    <source>
        <dbReference type="Proteomes" id="UP000252118"/>
    </source>
</evidence>
<dbReference type="Proteomes" id="UP000252118">
    <property type="component" value="Unassembled WGS sequence"/>
</dbReference>
<keyword evidence="1" id="KW-1133">Transmembrane helix</keyword>
<evidence type="ECO:0000313" key="2">
    <source>
        <dbReference type="EMBL" id="RBO98361.1"/>
    </source>
</evidence>
<protein>
    <submittedName>
        <fullName evidence="2">Uncharacterized protein</fullName>
    </submittedName>
</protein>
<proteinExistence type="predicted"/>
<keyword evidence="1" id="KW-0812">Transmembrane</keyword>